<dbReference type="PATRIC" id="fig|1240678.4.peg.8009"/>
<dbReference type="GO" id="GO:0017128">
    <property type="term" value="F:phospholipid scramblase activity"/>
    <property type="evidence" value="ECO:0007669"/>
    <property type="project" value="InterPro"/>
</dbReference>
<dbReference type="InterPro" id="IPR038595">
    <property type="entry name" value="LOR_sf"/>
</dbReference>
<dbReference type="Proteomes" id="UP000032458">
    <property type="component" value="Unassembled WGS sequence"/>
</dbReference>
<evidence type="ECO:0000256" key="1">
    <source>
        <dbReference type="SAM" id="MobiDB-lite"/>
    </source>
</evidence>
<feature type="domain" description="DUF2510" evidence="2">
    <location>
        <begin position="9"/>
        <end position="39"/>
    </location>
</feature>
<name>A0A0D7CEB5_9ACTN</name>
<dbReference type="InterPro" id="IPR005552">
    <property type="entry name" value="Scramblase"/>
</dbReference>
<dbReference type="EMBL" id="JRKI01000062">
    <property type="protein sequence ID" value="KIZ13717.1"/>
    <property type="molecule type" value="Genomic_DNA"/>
</dbReference>
<feature type="compositionally biased region" description="Pro residues" evidence="1">
    <location>
        <begin position="34"/>
        <end position="46"/>
    </location>
</feature>
<dbReference type="PANTHER" id="PTHR23248">
    <property type="entry name" value="PHOSPHOLIPID SCRAMBLASE-RELATED"/>
    <property type="match status" value="1"/>
</dbReference>
<dbReference type="Pfam" id="PF03803">
    <property type="entry name" value="Scramblase"/>
    <property type="match status" value="1"/>
</dbReference>
<keyword evidence="4" id="KW-1185">Reference proteome</keyword>
<gene>
    <name evidence="3" type="ORF">SNA_37590</name>
</gene>
<dbReference type="RefSeq" id="WP_044368590.1">
    <property type="nucleotide sequence ID" value="NZ_JRKI01000062.1"/>
</dbReference>
<accession>A0A0D7CEB5</accession>
<sequence>MTQNAVPQGWYQDPYGTPVLRWWDGYRWTEHTQPHPPQATPAPAPAPVQAAVPQQAYPQAAVPQQPYPQAAAQQPYPQGQQHQPAQPHPVQAQVQQPYQPQQAYPQVPQQPQAQPQQPHPQAAGVGGAEALLSAEVLKVDQDFKWVDITTSYSVRDRNGNEVGSVAETGQNAARKALRFVSTMDRYLSRRFEIRDAAGVPFLVLSRGVKVVKSRVTVERPDGTPVGEINQDSVVGYVSFDLVANGYTVGQIKAEGWYAFTFTITDHTGAEVARIGRTLVDVVLDIVGGSDYYYLQVFRPMAEPLRTLVMAAALTVNTMLRPDKDGNA</sequence>
<dbReference type="Gene3D" id="2.40.160.200">
    <property type="entry name" value="LURP1-related"/>
    <property type="match status" value="1"/>
</dbReference>
<dbReference type="AlphaFoldDB" id="A0A0D7CEB5"/>
<feature type="region of interest" description="Disordered" evidence="1">
    <location>
        <begin position="31"/>
        <end position="125"/>
    </location>
</feature>
<proteinExistence type="predicted"/>
<evidence type="ECO:0000313" key="3">
    <source>
        <dbReference type="EMBL" id="KIZ13717.1"/>
    </source>
</evidence>
<reference evidence="3 4" key="1">
    <citation type="submission" date="2014-09" db="EMBL/GenBank/DDBJ databases">
        <title>Draft genome sequence of Streptomyces natalensis ATCC 27448, producer of the antifungal pimaricin.</title>
        <authorList>
            <person name="Mendes M.V."/>
            <person name="Beites T."/>
            <person name="Pires S."/>
            <person name="Santos C.L."/>
            <person name="Moradas-Ferreira P."/>
        </authorList>
    </citation>
    <scope>NUCLEOTIDE SEQUENCE [LARGE SCALE GENOMIC DNA]</scope>
    <source>
        <strain evidence="3 4">ATCC 27448</strain>
    </source>
</reference>
<evidence type="ECO:0000313" key="4">
    <source>
        <dbReference type="Proteomes" id="UP000032458"/>
    </source>
</evidence>
<dbReference type="Pfam" id="PF10708">
    <property type="entry name" value="DUF2510"/>
    <property type="match status" value="1"/>
</dbReference>
<dbReference type="InterPro" id="IPR018929">
    <property type="entry name" value="DUF2510"/>
</dbReference>
<dbReference type="SUPFAM" id="SSF54518">
    <property type="entry name" value="Tubby C-terminal domain-like"/>
    <property type="match status" value="1"/>
</dbReference>
<dbReference type="InterPro" id="IPR025659">
    <property type="entry name" value="Tubby-like_C"/>
</dbReference>
<evidence type="ECO:0000259" key="2">
    <source>
        <dbReference type="Pfam" id="PF10708"/>
    </source>
</evidence>
<comment type="caution">
    <text evidence="3">The sequence shown here is derived from an EMBL/GenBank/DDBJ whole genome shotgun (WGS) entry which is preliminary data.</text>
</comment>
<protein>
    <recommendedName>
        <fullName evidence="2">DUF2510 domain-containing protein</fullName>
    </recommendedName>
</protein>
<dbReference type="PANTHER" id="PTHR23248:SF9">
    <property type="entry name" value="PHOSPHOLIPID SCRAMBLASE"/>
    <property type="match status" value="1"/>
</dbReference>
<feature type="compositionally biased region" description="Low complexity" evidence="1">
    <location>
        <begin position="47"/>
        <end position="123"/>
    </location>
</feature>
<dbReference type="GO" id="GO:0005886">
    <property type="term" value="C:plasma membrane"/>
    <property type="evidence" value="ECO:0007669"/>
    <property type="project" value="TreeGrafter"/>
</dbReference>
<organism evidence="3 4">
    <name type="scientific">Streptomyces natalensis ATCC 27448</name>
    <dbReference type="NCBI Taxonomy" id="1240678"/>
    <lineage>
        <taxon>Bacteria</taxon>
        <taxon>Bacillati</taxon>
        <taxon>Actinomycetota</taxon>
        <taxon>Actinomycetes</taxon>
        <taxon>Kitasatosporales</taxon>
        <taxon>Streptomycetaceae</taxon>
        <taxon>Streptomyces</taxon>
    </lineage>
</organism>